<dbReference type="AlphaFoldDB" id="A0A4Y6Q294"/>
<evidence type="ECO:0000313" key="2">
    <source>
        <dbReference type="Proteomes" id="UP000315995"/>
    </source>
</evidence>
<name>A0A4Y6Q294_PERCE</name>
<accession>A0A4Y6Q294</accession>
<dbReference type="OrthoDB" id="5494262at2"/>
<dbReference type="Proteomes" id="UP000315995">
    <property type="component" value="Chromosome"/>
</dbReference>
<dbReference type="EMBL" id="CP041186">
    <property type="protein sequence ID" value="QDG54307.1"/>
    <property type="molecule type" value="Genomic_DNA"/>
</dbReference>
<accession>A0A5B8YE97</accession>
<proteinExistence type="predicted"/>
<gene>
    <name evidence="1" type="ORF">FIV42_27240</name>
</gene>
<evidence type="ECO:0000313" key="1">
    <source>
        <dbReference type="EMBL" id="QDG54307.1"/>
    </source>
</evidence>
<reference evidence="1 2" key="1">
    <citation type="submission" date="2019-06" db="EMBL/GenBank/DDBJ databases">
        <title>Persicimonas caeni gen. nov., sp. nov., a predatory bacterium isolated from solar saltern.</title>
        <authorList>
            <person name="Wang S."/>
        </authorList>
    </citation>
    <scope>NUCLEOTIDE SEQUENCE [LARGE SCALE GENOMIC DNA]</scope>
    <source>
        <strain evidence="1 2">YN101</strain>
    </source>
</reference>
<keyword evidence="2" id="KW-1185">Reference proteome</keyword>
<protein>
    <submittedName>
        <fullName evidence="1">Uncharacterized protein</fullName>
    </submittedName>
</protein>
<dbReference type="RefSeq" id="WP_141200751.1">
    <property type="nucleotide sequence ID" value="NZ_CP041186.1"/>
</dbReference>
<organism evidence="1 2">
    <name type="scientific">Persicimonas caeni</name>
    <dbReference type="NCBI Taxonomy" id="2292766"/>
    <lineage>
        <taxon>Bacteria</taxon>
        <taxon>Deltaproteobacteria</taxon>
        <taxon>Bradymonadales</taxon>
        <taxon>Bradymonadaceae</taxon>
        <taxon>Persicimonas</taxon>
    </lineage>
</organism>
<sequence length="313" mass="33830">MDESAADNPSRSQLLAELSEALGQPVVAIVSGWQGDNIVNLGDEAVRVFLEVLDEELEGAEDEVDSVALYLVGRGGFPVFAEGVWRALTGRGIEATAVVPYRADGIYSLLCLSAQQLLMHPYGAVGAYDRRPLGRFKARIDGESLLGLSDVASLEIAEADALAELGFERRQAQLCRELMKRMVGGTESGTGARVERSLCAESLGGELALSAAELDRVGLSARVADPTLASLIWRLYCAYEQELEILEPPTPRYTASDVADEVEFAPAMGLTGALIEGRHRQIRYELDTGSPDPDTNMLTGEWLWEPMSIGDLI</sequence>